<dbReference type="InterPro" id="IPR027749">
    <property type="entry name" value="TTLL12"/>
</dbReference>
<dbReference type="PANTHER" id="PTHR46088">
    <property type="entry name" value="TUBULIN--TYROSINE LIGASE-LIKE PROTEIN 12"/>
    <property type="match status" value="1"/>
</dbReference>
<dbReference type="PANTHER" id="PTHR46088:SF1">
    <property type="entry name" value="TUBULIN--TYROSINE LIGASE-LIKE PROTEIN 12"/>
    <property type="match status" value="1"/>
</dbReference>
<comment type="caution">
    <text evidence="2">The sequence shown here is derived from an EMBL/GenBank/DDBJ whole genome shotgun (WGS) entry which is preliminary data.</text>
</comment>
<dbReference type="EMBL" id="JBBJCI010000024">
    <property type="protein sequence ID" value="KAK7254476.1"/>
    <property type="molecule type" value="Genomic_DNA"/>
</dbReference>
<dbReference type="InterPro" id="IPR004344">
    <property type="entry name" value="TTL/TTLL_fam"/>
</dbReference>
<organism evidence="2 3">
    <name type="scientific">Aureococcus anophagefferens</name>
    <name type="common">Harmful bloom alga</name>
    <dbReference type="NCBI Taxonomy" id="44056"/>
    <lineage>
        <taxon>Eukaryota</taxon>
        <taxon>Sar</taxon>
        <taxon>Stramenopiles</taxon>
        <taxon>Ochrophyta</taxon>
        <taxon>Pelagophyceae</taxon>
        <taxon>Pelagomonadales</taxon>
        <taxon>Pelagomonadaceae</taxon>
        <taxon>Aureococcus</taxon>
    </lineage>
</organism>
<evidence type="ECO:0000313" key="2">
    <source>
        <dbReference type="EMBL" id="KAK7254476.1"/>
    </source>
</evidence>
<keyword evidence="3" id="KW-1185">Reference proteome</keyword>
<feature type="compositionally biased region" description="Low complexity" evidence="1">
    <location>
        <begin position="94"/>
        <end position="119"/>
    </location>
</feature>
<dbReference type="Gene3D" id="3.30.470.20">
    <property type="entry name" value="ATP-grasp fold, B domain"/>
    <property type="match status" value="1"/>
</dbReference>
<feature type="compositionally biased region" description="Gly residues" evidence="1">
    <location>
        <begin position="137"/>
        <end position="162"/>
    </location>
</feature>
<feature type="region of interest" description="Disordered" evidence="1">
    <location>
        <begin position="137"/>
        <end position="232"/>
    </location>
</feature>
<dbReference type="Proteomes" id="UP001363151">
    <property type="component" value="Unassembled WGS sequence"/>
</dbReference>
<protein>
    <submittedName>
        <fullName evidence="2">Tubulin--tyrosine ligase-like protein</fullName>
    </submittedName>
</protein>
<gene>
    <name evidence="2" type="ORF">SO694_00011173</name>
</gene>
<dbReference type="Pfam" id="PF03133">
    <property type="entry name" value="TTL"/>
    <property type="match status" value="1"/>
</dbReference>
<feature type="compositionally biased region" description="Low complexity" evidence="1">
    <location>
        <begin position="189"/>
        <end position="209"/>
    </location>
</feature>
<feature type="compositionally biased region" description="Acidic residues" evidence="1">
    <location>
        <begin position="210"/>
        <end position="221"/>
    </location>
</feature>
<feature type="region of interest" description="Disordered" evidence="1">
    <location>
        <begin position="1"/>
        <end position="41"/>
    </location>
</feature>
<dbReference type="PROSITE" id="PS51221">
    <property type="entry name" value="TTL"/>
    <property type="match status" value="1"/>
</dbReference>
<name>A0ABR1GF89_AURAN</name>
<proteinExistence type="predicted"/>
<evidence type="ECO:0000313" key="3">
    <source>
        <dbReference type="Proteomes" id="UP001363151"/>
    </source>
</evidence>
<feature type="region of interest" description="Disordered" evidence="1">
    <location>
        <begin position="78"/>
        <end position="119"/>
    </location>
</feature>
<reference evidence="2 3" key="1">
    <citation type="submission" date="2024-03" db="EMBL/GenBank/DDBJ databases">
        <title>Aureococcus anophagefferens CCMP1851 and Kratosvirus quantuckense: Draft genome of a second virus-susceptible host strain in the model system.</title>
        <authorList>
            <person name="Chase E."/>
            <person name="Truchon A.R."/>
            <person name="Schepens W."/>
            <person name="Wilhelm S.W."/>
        </authorList>
    </citation>
    <scope>NUCLEOTIDE SEQUENCE [LARGE SCALE GENOMIC DNA]</scope>
    <source>
        <strain evidence="2 3">CCMP1851</strain>
    </source>
</reference>
<accession>A0ABR1GF89</accession>
<evidence type="ECO:0000256" key="1">
    <source>
        <dbReference type="SAM" id="MobiDB-lite"/>
    </source>
</evidence>
<sequence length="541" mass="57521">MAAEAALLAPPLPPRRAARRRAVPRAPPAPAAAGAGRRRPPPAVAVVAVTCAARHAWHASLHACVARQDCAGVELVVVDSDGPPPYSPARARRSSTTTTRRGAASASSASAAASSPSRGGADVVIAFFDDDRVYGLTSGGETSGGEASGGEASGGETSGGEASGDEAWRRGLGDEASGDEAPAPDAPARRGGAPDGAADGSSSSDGDSSGFDDDDDDDDDDDGRRRRRRRRRPRRRPRFRCLGLADALLPRGDPRSDAVFSPTGWRAWCRARAPLPEPCGSSRRRDWYHPATYELRCGAEALAALRHAEAHPGAWWISKPRAGSRGQGVRVDASLAPALAVDEACPRVAQRYVRDVALYRGRKFDVRFLVLVRRLEGDALCGRLWRDFWAGIKQRDFWVRVARDAYGGDPSRRTAHLTAMHLVAPATFDASANPTAAEFREFYERETGGRWSDALGRVRALARDVLAAGAARCPGFSTAAAEGPPRRAAVYGIDVLFDREWTPVLLEVQFDPVPKPGLDGAALLAGLLLDDDATSDDLFGD</sequence>